<keyword evidence="4" id="KW-1185">Reference proteome</keyword>
<dbReference type="AlphaFoldDB" id="A0A5B0MDB3"/>
<evidence type="ECO:0000256" key="1">
    <source>
        <dbReference type="SAM" id="MobiDB-lite"/>
    </source>
</evidence>
<name>A0A5B0MDB3_PUCGR</name>
<dbReference type="EMBL" id="VDEP01000474">
    <property type="protein sequence ID" value="KAA1073934.1"/>
    <property type="molecule type" value="Genomic_DNA"/>
</dbReference>
<evidence type="ECO:0000313" key="3">
    <source>
        <dbReference type="EMBL" id="KAA1116355.1"/>
    </source>
</evidence>
<evidence type="ECO:0000313" key="5">
    <source>
        <dbReference type="Proteomes" id="UP000325313"/>
    </source>
</evidence>
<comment type="caution">
    <text evidence="2">The sequence shown here is derived from an EMBL/GenBank/DDBJ whole genome shotgun (WGS) entry which is preliminary data.</text>
</comment>
<gene>
    <name evidence="3" type="ORF">PGT21_010516</name>
    <name evidence="2" type="ORF">PGTUg99_024752</name>
</gene>
<dbReference type="Proteomes" id="UP000325313">
    <property type="component" value="Unassembled WGS sequence"/>
</dbReference>
<accession>A0A5B0MDB3</accession>
<dbReference type="EMBL" id="VSWC01000003">
    <property type="protein sequence ID" value="KAA1116355.1"/>
    <property type="molecule type" value="Genomic_DNA"/>
</dbReference>
<evidence type="ECO:0000313" key="2">
    <source>
        <dbReference type="EMBL" id="KAA1073934.1"/>
    </source>
</evidence>
<proteinExistence type="predicted"/>
<dbReference type="Proteomes" id="UP000324748">
    <property type="component" value="Unassembled WGS sequence"/>
</dbReference>
<feature type="compositionally biased region" description="Basic and acidic residues" evidence="1">
    <location>
        <begin position="1"/>
        <end position="11"/>
    </location>
</feature>
<organism evidence="2 5">
    <name type="scientific">Puccinia graminis f. sp. tritici</name>
    <dbReference type="NCBI Taxonomy" id="56615"/>
    <lineage>
        <taxon>Eukaryota</taxon>
        <taxon>Fungi</taxon>
        <taxon>Dikarya</taxon>
        <taxon>Basidiomycota</taxon>
        <taxon>Pucciniomycotina</taxon>
        <taxon>Pucciniomycetes</taxon>
        <taxon>Pucciniales</taxon>
        <taxon>Pucciniaceae</taxon>
        <taxon>Puccinia</taxon>
    </lineage>
</organism>
<protein>
    <submittedName>
        <fullName evidence="2">Uncharacterized protein</fullName>
    </submittedName>
</protein>
<sequence>MSNDHQPELKPGHNPYNKPAATLSKTGQLTPIGNLLHTAIEKKQASNAKGAVELLLG</sequence>
<evidence type="ECO:0000313" key="4">
    <source>
        <dbReference type="Proteomes" id="UP000324748"/>
    </source>
</evidence>
<reference evidence="4 5" key="1">
    <citation type="submission" date="2019-05" db="EMBL/GenBank/DDBJ databases">
        <title>Emergence of the Ug99 lineage of the wheat stem rust pathogen through somatic hybridization.</title>
        <authorList>
            <person name="Li F."/>
            <person name="Upadhyaya N.M."/>
            <person name="Sperschneider J."/>
            <person name="Matny O."/>
            <person name="Nguyen-Phuc H."/>
            <person name="Mago R."/>
            <person name="Raley C."/>
            <person name="Miller M.E."/>
            <person name="Silverstein K.A.T."/>
            <person name="Henningsen E."/>
            <person name="Hirsch C.D."/>
            <person name="Visser B."/>
            <person name="Pretorius Z.A."/>
            <person name="Steffenson B.J."/>
            <person name="Schwessinger B."/>
            <person name="Dodds P.N."/>
            <person name="Figueroa M."/>
        </authorList>
    </citation>
    <scope>NUCLEOTIDE SEQUENCE [LARGE SCALE GENOMIC DNA]</scope>
    <source>
        <strain evidence="3">21-0</strain>
        <strain evidence="2 5">Ug99</strain>
    </source>
</reference>
<feature type="region of interest" description="Disordered" evidence="1">
    <location>
        <begin position="1"/>
        <end position="25"/>
    </location>
</feature>